<dbReference type="Proteomes" id="UP000324897">
    <property type="component" value="Chromosome 5"/>
</dbReference>
<name>A0A5J9WJQ4_9POAL</name>
<dbReference type="PROSITE" id="PS50096">
    <property type="entry name" value="IQ"/>
    <property type="match status" value="2"/>
</dbReference>
<feature type="region of interest" description="Disordered" evidence="3">
    <location>
        <begin position="187"/>
        <end position="220"/>
    </location>
</feature>
<organism evidence="4 5">
    <name type="scientific">Eragrostis curvula</name>
    <name type="common">weeping love grass</name>
    <dbReference type="NCBI Taxonomy" id="38414"/>
    <lineage>
        <taxon>Eukaryota</taxon>
        <taxon>Viridiplantae</taxon>
        <taxon>Streptophyta</taxon>
        <taxon>Embryophyta</taxon>
        <taxon>Tracheophyta</taxon>
        <taxon>Spermatophyta</taxon>
        <taxon>Magnoliopsida</taxon>
        <taxon>Liliopsida</taxon>
        <taxon>Poales</taxon>
        <taxon>Poaceae</taxon>
        <taxon>PACMAD clade</taxon>
        <taxon>Chloridoideae</taxon>
        <taxon>Eragrostideae</taxon>
        <taxon>Eragrostidinae</taxon>
        <taxon>Eragrostis</taxon>
    </lineage>
</organism>
<dbReference type="PANTHER" id="PTHR32295:SF99">
    <property type="entry name" value="IQ CALMODULIN-BINDING MOTIF FAMILY PROTEIN, EXPRESSED"/>
    <property type="match status" value="1"/>
</dbReference>
<dbReference type="OrthoDB" id="685302at2759"/>
<keyword evidence="1" id="KW-0112">Calmodulin-binding</keyword>
<evidence type="ECO:0000313" key="4">
    <source>
        <dbReference type="EMBL" id="TVU48303.1"/>
    </source>
</evidence>
<evidence type="ECO:0000313" key="5">
    <source>
        <dbReference type="Proteomes" id="UP000324897"/>
    </source>
</evidence>
<dbReference type="PANTHER" id="PTHR32295">
    <property type="entry name" value="IQ-DOMAIN 5-RELATED"/>
    <property type="match status" value="1"/>
</dbReference>
<feature type="compositionally biased region" description="Polar residues" evidence="3">
    <location>
        <begin position="281"/>
        <end position="304"/>
    </location>
</feature>
<evidence type="ECO:0000256" key="3">
    <source>
        <dbReference type="SAM" id="MobiDB-lite"/>
    </source>
</evidence>
<evidence type="ECO:0000256" key="2">
    <source>
        <dbReference type="ARBA" id="ARBA00024341"/>
    </source>
</evidence>
<comment type="caution">
    <text evidence="4">The sequence shown here is derived from an EMBL/GenBank/DDBJ whole genome shotgun (WGS) entry which is preliminary data.</text>
</comment>
<feature type="compositionally biased region" description="Low complexity" evidence="3">
    <location>
        <begin position="337"/>
        <end position="347"/>
    </location>
</feature>
<dbReference type="EMBL" id="RWGY01000004">
    <property type="protein sequence ID" value="TVU48303.1"/>
    <property type="molecule type" value="Genomic_DNA"/>
</dbReference>
<proteinExistence type="inferred from homology"/>
<feature type="compositionally biased region" description="Basic residues" evidence="3">
    <location>
        <begin position="191"/>
        <end position="211"/>
    </location>
</feature>
<dbReference type="Gene3D" id="1.20.5.190">
    <property type="match status" value="1"/>
</dbReference>
<gene>
    <name evidence="4" type="ORF">EJB05_07936</name>
</gene>
<dbReference type="SMART" id="SM00015">
    <property type="entry name" value="IQ"/>
    <property type="match status" value="2"/>
</dbReference>
<keyword evidence="5" id="KW-1185">Reference proteome</keyword>
<dbReference type="InterPro" id="IPR000048">
    <property type="entry name" value="IQ_motif_EF-hand-BS"/>
</dbReference>
<dbReference type="AlphaFoldDB" id="A0A5J9WJQ4"/>
<accession>A0A5J9WJQ4</accession>
<protein>
    <recommendedName>
        <fullName evidence="6">DUF4005 domain-containing protein</fullName>
    </recommendedName>
</protein>
<dbReference type="Pfam" id="PF00612">
    <property type="entry name" value="IQ"/>
    <property type="match status" value="2"/>
</dbReference>
<sequence>MRKAGRWLKSFLSGKKERPQHAEAMMPVLALPPPTPKEKRWSFRRPVPAGKLGSESPAAARGASDDGLGVSASGMEFDQKKHAVAVAVATAAAADAAVAAAHAAAEVARLSSRRAHLPANLVEDAAAVRIQATFRGYLARTALCALRGIVKLQALVRGQLVRKQANATLRCMQALLAAQSQLRMRVLQEQRHHHQTPPRPRRSPQHPRHRRPYEMDKSCEENAKIVEVDTGEPARRGSAKADRQLFMEHHGGRCSPAPSAVTELSPRAYSGHFDELFSAATTAQSSPQHGSSSELCPSYMANTESSRAKQARSQSAPRQRTADAPLERQPSRRKGTPPRTASAPRTTMMQRSASLVGAAPRVGSQSPWWSASSGARLDASNASECGSTTSSVLTAATVYSRTRSLVGFEGRRGLY</sequence>
<comment type="similarity">
    <text evidence="2">Belongs to the IQD family.</text>
</comment>
<reference evidence="4 5" key="1">
    <citation type="journal article" date="2019" name="Sci. Rep.">
        <title>A high-quality genome of Eragrostis curvula grass provides insights into Poaceae evolution and supports new strategies to enhance forage quality.</title>
        <authorList>
            <person name="Carballo J."/>
            <person name="Santos B.A.C.M."/>
            <person name="Zappacosta D."/>
            <person name="Garbus I."/>
            <person name="Selva J.P."/>
            <person name="Gallo C.A."/>
            <person name="Diaz A."/>
            <person name="Albertini E."/>
            <person name="Caccamo M."/>
            <person name="Echenique V."/>
        </authorList>
    </citation>
    <scope>NUCLEOTIDE SEQUENCE [LARGE SCALE GENOMIC DNA]</scope>
    <source>
        <strain evidence="5">cv. Victoria</strain>
        <tissue evidence="4">Leaf</tissue>
    </source>
</reference>
<dbReference type="GO" id="GO:0005516">
    <property type="term" value="F:calmodulin binding"/>
    <property type="evidence" value="ECO:0007669"/>
    <property type="project" value="UniProtKB-KW"/>
</dbReference>
<evidence type="ECO:0000256" key="1">
    <source>
        <dbReference type="ARBA" id="ARBA00022860"/>
    </source>
</evidence>
<evidence type="ECO:0008006" key="6">
    <source>
        <dbReference type="Google" id="ProtNLM"/>
    </source>
</evidence>
<dbReference type="Gramene" id="TVU48303">
    <property type="protein sequence ID" value="TVU48303"/>
    <property type="gene ID" value="EJB05_07936"/>
</dbReference>
<feature type="region of interest" description="Disordered" evidence="3">
    <location>
        <begin position="281"/>
        <end position="348"/>
    </location>
</feature>